<proteinExistence type="predicted"/>
<dbReference type="InterPro" id="IPR050471">
    <property type="entry name" value="AB_hydrolase"/>
</dbReference>
<dbReference type="PRINTS" id="PR00111">
    <property type="entry name" value="ABHYDROLASE"/>
</dbReference>
<dbReference type="Gene3D" id="3.40.50.1820">
    <property type="entry name" value="alpha/beta hydrolase"/>
    <property type="match status" value="1"/>
</dbReference>
<dbReference type="RefSeq" id="WP_267621846.1">
    <property type="nucleotide sequence ID" value="NZ_JAODIW010000006.1"/>
</dbReference>
<name>A0ABD5P7Z9_9EURY</name>
<sequence length="265" mass="27593">MPTARHGDVSLFYDREGDGDPVVFVGDTGYGAWQWGWQHGAVAGPYESLVTELRGTGRSDAPPGPYSVPDLAGDLDAILADAGVGGAHVVGAGLGGMVALEAARSSSPSASRIRSLVLVGSAATGDGIDLGSLYADPSDEDGLRGSLDPALSATFFREQAGAVERILAWRAAEDAERAAWEAQAAAVDAFDASDWLVEVTQPTLVLHGTADAVWPAERGRELAEDLPRGEFVGVEGAGHLAHVEHSRVVNDHLLGFLDRVTDDDG</sequence>
<reference evidence="2 3" key="1">
    <citation type="journal article" date="2019" name="Int. J. Syst. Evol. Microbiol.">
        <title>The Global Catalogue of Microorganisms (GCM) 10K type strain sequencing project: providing services to taxonomists for standard genome sequencing and annotation.</title>
        <authorList>
            <consortium name="The Broad Institute Genomics Platform"/>
            <consortium name="The Broad Institute Genome Sequencing Center for Infectious Disease"/>
            <person name="Wu L."/>
            <person name="Ma J."/>
        </authorList>
    </citation>
    <scope>NUCLEOTIDE SEQUENCE [LARGE SCALE GENOMIC DNA]</scope>
    <source>
        <strain evidence="2 3">CGMCC 1.12553</strain>
    </source>
</reference>
<dbReference type="InterPro" id="IPR029058">
    <property type="entry name" value="AB_hydrolase_fold"/>
</dbReference>
<feature type="domain" description="AB hydrolase-1" evidence="1">
    <location>
        <begin position="47"/>
        <end position="245"/>
    </location>
</feature>
<organism evidence="2 3">
    <name type="scientific">Halobium salinum</name>
    <dbReference type="NCBI Taxonomy" id="1364940"/>
    <lineage>
        <taxon>Archaea</taxon>
        <taxon>Methanobacteriati</taxon>
        <taxon>Methanobacteriota</taxon>
        <taxon>Stenosarchaea group</taxon>
        <taxon>Halobacteria</taxon>
        <taxon>Halobacteriales</taxon>
        <taxon>Haloferacaceae</taxon>
        <taxon>Halobium</taxon>
    </lineage>
</organism>
<gene>
    <name evidence="2" type="ORF">ACFO0N_03395</name>
</gene>
<dbReference type="SUPFAM" id="SSF53474">
    <property type="entry name" value="alpha/beta-Hydrolases"/>
    <property type="match status" value="1"/>
</dbReference>
<dbReference type="Proteomes" id="UP001595921">
    <property type="component" value="Unassembled WGS sequence"/>
</dbReference>
<protein>
    <submittedName>
        <fullName evidence="2">Alpha/beta fold hydrolase</fullName>
    </submittedName>
</protein>
<evidence type="ECO:0000313" key="2">
    <source>
        <dbReference type="EMBL" id="MFC4356990.1"/>
    </source>
</evidence>
<dbReference type="PANTHER" id="PTHR43433:SF5">
    <property type="entry name" value="AB HYDROLASE-1 DOMAIN-CONTAINING PROTEIN"/>
    <property type="match status" value="1"/>
</dbReference>
<comment type="caution">
    <text evidence="2">The sequence shown here is derived from an EMBL/GenBank/DDBJ whole genome shotgun (WGS) entry which is preliminary data.</text>
</comment>
<evidence type="ECO:0000259" key="1">
    <source>
        <dbReference type="Pfam" id="PF00561"/>
    </source>
</evidence>
<accession>A0ABD5P7Z9</accession>
<dbReference type="EMBL" id="JBHSDS010000003">
    <property type="protein sequence ID" value="MFC4356990.1"/>
    <property type="molecule type" value="Genomic_DNA"/>
</dbReference>
<dbReference type="Pfam" id="PF00561">
    <property type="entry name" value="Abhydrolase_1"/>
    <property type="match status" value="1"/>
</dbReference>
<evidence type="ECO:0000313" key="3">
    <source>
        <dbReference type="Proteomes" id="UP001595921"/>
    </source>
</evidence>
<dbReference type="PANTHER" id="PTHR43433">
    <property type="entry name" value="HYDROLASE, ALPHA/BETA FOLD FAMILY PROTEIN"/>
    <property type="match status" value="1"/>
</dbReference>
<keyword evidence="3" id="KW-1185">Reference proteome</keyword>
<dbReference type="InterPro" id="IPR000073">
    <property type="entry name" value="AB_hydrolase_1"/>
</dbReference>
<dbReference type="AlphaFoldDB" id="A0ABD5P7Z9"/>
<dbReference type="GO" id="GO:0016787">
    <property type="term" value="F:hydrolase activity"/>
    <property type="evidence" value="ECO:0007669"/>
    <property type="project" value="UniProtKB-KW"/>
</dbReference>
<keyword evidence="2" id="KW-0378">Hydrolase</keyword>